<feature type="transmembrane region" description="Helical" evidence="1">
    <location>
        <begin position="7"/>
        <end position="27"/>
    </location>
</feature>
<protein>
    <submittedName>
        <fullName evidence="4">MCE family protein</fullName>
    </submittedName>
    <submittedName>
        <fullName evidence="3">Phospholipid/cholesterol/gamma-HCH transport system substrate-binding protein</fullName>
    </submittedName>
</protein>
<reference evidence="4 6" key="2">
    <citation type="journal article" date="2018" name="Syst. Appl. Microbiol.">
        <title>Flavobacterium circumlabens sp. nov. and Flavobacterium cupreum sp. nov., two psychrotrophic species isolated from Antarctic environmental samples.</title>
        <authorList>
            <person name="Kralova S."/>
            <person name="Busse H.J."/>
            <person name="Svec P."/>
            <person name="Maslanova I."/>
            <person name="Stankova E."/>
            <person name="Bartak M."/>
            <person name="Sedlacek I."/>
        </authorList>
    </citation>
    <scope>NUCLEOTIDE SEQUENCE [LARGE SCALE GENOMIC DNA]</scope>
    <source>
        <strain evidence="4 6">CCM 8828</strain>
    </source>
</reference>
<evidence type="ECO:0000313" key="3">
    <source>
        <dbReference type="EMBL" id="TCN58957.1"/>
    </source>
</evidence>
<dbReference type="PANTHER" id="PTHR33371">
    <property type="entry name" value="INTERMEMBRANE PHOSPHOLIPID TRANSPORT SYSTEM BINDING PROTEIN MLAD-RELATED"/>
    <property type="match status" value="1"/>
</dbReference>
<feature type="domain" description="Mce/MlaD" evidence="2">
    <location>
        <begin position="36"/>
        <end position="112"/>
    </location>
</feature>
<dbReference type="AlphaFoldDB" id="A0A4Y7UD36"/>
<keyword evidence="1" id="KW-0472">Membrane</keyword>
<dbReference type="EMBL" id="SLWA01000003">
    <property type="protein sequence ID" value="TCN58957.1"/>
    <property type="molecule type" value="Genomic_DNA"/>
</dbReference>
<accession>A0A4Y7UD36</accession>
<dbReference type="InterPro" id="IPR003399">
    <property type="entry name" value="Mce/MlaD"/>
</dbReference>
<dbReference type="Pfam" id="PF02470">
    <property type="entry name" value="MlaD"/>
    <property type="match status" value="1"/>
</dbReference>
<sequence length="322" mass="35163">MKLTREIKTAILVIGSILLFIWGYSFLKGKDLFTDYKTLYVEYDNVEELSASAPVTLNGLVIGKVIKITINETTGKLLVELQIKTDFPISKTSQAALYSPSLIGGKQIKIVPNLADKELAEDGQILPAAVELGLTESLGGKIEPIQQKLEKMLVSIDVLVSGLNNVLDKKGQEDIKKSLAELSQTMEQFHKASGTLNSILDTNKGQINGVVTNFNKMSNNFSKISDSLNKADLGKTVRNLNQTLAKVDGIMSNLNSGKGTAGKLLNDDALYNNLAKTSKELELLLQDVRLYPTRYVNVSLFGKKNKPYVAPPAEDANSNSKK</sequence>
<dbReference type="Proteomes" id="UP000298340">
    <property type="component" value="Unassembled WGS sequence"/>
</dbReference>
<keyword evidence="1" id="KW-1133">Transmembrane helix</keyword>
<name>A0A4Y7UD36_9FLAO</name>
<keyword evidence="5" id="KW-1185">Reference proteome</keyword>
<reference evidence="3" key="3">
    <citation type="submission" date="2019-03" db="EMBL/GenBank/DDBJ databases">
        <authorList>
            <person name="Whitman W."/>
            <person name="Huntemann M."/>
            <person name="Clum A."/>
            <person name="Pillay M."/>
            <person name="Palaniappan K."/>
            <person name="Varghese N."/>
            <person name="Mikhailova N."/>
            <person name="Stamatis D."/>
            <person name="Reddy T."/>
            <person name="Daum C."/>
            <person name="Shapiro N."/>
            <person name="Ivanova N."/>
            <person name="Kyrpides N."/>
            <person name="Woyke T."/>
        </authorList>
    </citation>
    <scope>NUCLEOTIDE SEQUENCE</scope>
    <source>
        <strain evidence="3">P5626</strain>
    </source>
</reference>
<dbReference type="OrthoDB" id="9769132at2"/>
<organism evidence="4 6">
    <name type="scientific">Flavobacterium circumlabens</name>
    <dbReference type="NCBI Taxonomy" id="2133765"/>
    <lineage>
        <taxon>Bacteria</taxon>
        <taxon>Pseudomonadati</taxon>
        <taxon>Bacteroidota</taxon>
        <taxon>Flavobacteriia</taxon>
        <taxon>Flavobacteriales</taxon>
        <taxon>Flavobacteriaceae</taxon>
        <taxon>Flavobacterium</taxon>
    </lineage>
</organism>
<evidence type="ECO:0000256" key="1">
    <source>
        <dbReference type="SAM" id="Phobius"/>
    </source>
</evidence>
<evidence type="ECO:0000313" key="5">
    <source>
        <dbReference type="Proteomes" id="UP000295270"/>
    </source>
</evidence>
<dbReference type="EMBL" id="QWDN01000003">
    <property type="protein sequence ID" value="TEB44360.1"/>
    <property type="molecule type" value="Genomic_DNA"/>
</dbReference>
<evidence type="ECO:0000259" key="2">
    <source>
        <dbReference type="Pfam" id="PF02470"/>
    </source>
</evidence>
<evidence type="ECO:0000313" key="6">
    <source>
        <dbReference type="Proteomes" id="UP000298340"/>
    </source>
</evidence>
<evidence type="ECO:0000313" key="4">
    <source>
        <dbReference type="EMBL" id="TEB44360.1"/>
    </source>
</evidence>
<dbReference type="Proteomes" id="UP000295270">
    <property type="component" value="Unassembled WGS sequence"/>
</dbReference>
<comment type="caution">
    <text evidence="4">The sequence shown here is derived from an EMBL/GenBank/DDBJ whole genome shotgun (WGS) entry which is preliminary data.</text>
</comment>
<keyword evidence="1" id="KW-0812">Transmembrane</keyword>
<dbReference type="RefSeq" id="WP_132035204.1">
    <property type="nucleotide sequence ID" value="NZ_JBDSHJ010000057.1"/>
</dbReference>
<dbReference type="InterPro" id="IPR052336">
    <property type="entry name" value="MlaD_Phospholipid_Transporter"/>
</dbReference>
<proteinExistence type="predicted"/>
<gene>
    <name evidence="4" type="ORF">D0809_11435</name>
    <name evidence="3" type="ORF">EV142_103405</name>
</gene>
<reference evidence="3 5" key="1">
    <citation type="journal article" date="2015" name="Stand. Genomic Sci.">
        <title>Genomic Encyclopedia of Bacterial and Archaeal Type Strains, Phase III: the genomes of soil and plant-associated and newly described type strains.</title>
        <authorList>
            <person name="Whitman W.B."/>
            <person name="Woyke T."/>
            <person name="Klenk H.P."/>
            <person name="Zhou Y."/>
            <person name="Lilburn T.G."/>
            <person name="Beck B.J."/>
            <person name="De Vos P."/>
            <person name="Vandamme P."/>
            <person name="Eisen J.A."/>
            <person name="Garrity G."/>
            <person name="Hugenholtz P."/>
            <person name="Kyrpides N.C."/>
        </authorList>
    </citation>
    <scope>NUCLEOTIDE SEQUENCE [LARGE SCALE GENOMIC DNA]</scope>
    <source>
        <strain evidence="3 5">P5626</strain>
    </source>
</reference>
<dbReference type="PANTHER" id="PTHR33371:SF4">
    <property type="entry name" value="INTERMEMBRANE PHOSPHOLIPID TRANSPORT SYSTEM BINDING PROTEIN MLAD"/>
    <property type="match status" value="1"/>
</dbReference>